<feature type="compositionally biased region" description="Basic and acidic residues" evidence="8">
    <location>
        <begin position="294"/>
        <end position="320"/>
    </location>
</feature>
<evidence type="ECO:0000256" key="6">
    <source>
        <dbReference type="ARBA" id="ARBA00023242"/>
    </source>
</evidence>
<keyword evidence="5 7" id="KW-0508">mRNA splicing</keyword>
<dbReference type="AlphaFoldDB" id="A0AAN8G3Z0"/>
<gene>
    <name evidence="9" type="ORF">SNE40_021243</name>
</gene>
<comment type="function">
    <text evidence="7">Required for pre-mRNA splicing.</text>
</comment>
<protein>
    <recommendedName>
        <fullName evidence="7">Pre-mRNA-splicing factor 38</fullName>
    </recommendedName>
</protein>
<dbReference type="Proteomes" id="UP001347796">
    <property type="component" value="Unassembled WGS sequence"/>
</dbReference>
<organism evidence="9 10">
    <name type="scientific">Patella caerulea</name>
    <name type="common">Rayed Mediterranean limpet</name>
    <dbReference type="NCBI Taxonomy" id="87958"/>
    <lineage>
        <taxon>Eukaryota</taxon>
        <taxon>Metazoa</taxon>
        <taxon>Spiralia</taxon>
        <taxon>Lophotrochozoa</taxon>
        <taxon>Mollusca</taxon>
        <taxon>Gastropoda</taxon>
        <taxon>Patellogastropoda</taxon>
        <taxon>Patelloidea</taxon>
        <taxon>Patellidae</taxon>
        <taxon>Patella</taxon>
    </lineage>
</organism>
<feature type="region of interest" description="Disordered" evidence="8">
    <location>
        <begin position="200"/>
        <end position="389"/>
    </location>
</feature>
<keyword evidence="3 7" id="KW-0507">mRNA processing</keyword>
<evidence type="ECO:0000256" key="8">
    <source>
        <dbReference type="SAM" id="MobiDB-lite"/>
    </source>
</evidence>
<dbReference type="InterPro" id="IPR005037">
    <property type="entry name" value="PRP38"/>
</dbReference>
<accession>A0AAN8G3Z0</accession>
<dbReference type="GO" id="GO:0000398">
    <property type="term" value="P:mRNA splicing, via spliceosome"/>
    <property type="evidence" value="ECO:0007669"/>
    <property type="project" value="UniProtKB-UniRule"/>
</dbReference>
<keyword evidence="6 7" id="KW-0539">Nucleus</keyword>
<feature type="compositionally biased region" description="Basic and acidic residues" evidence="8">
    <location>
        <begin position="221"/>
        <end position="240"/>
    </location>
</feature>
<dbReference type="Pfam" id="PF03371">
    <property type="entry name" value="PRP38"/>
    <property type="match status" value="1"/>
</dbReference>
<feature type="compositionally biased region" description="Basic and acidic residues" evidence="8">
    <location>
        <begin position="203"/>
        <end position="214"/>
    </location>
</feature>
<comment type="similarity">
    <text evidence="2 7">Belongs to the PRP38 family.</text>
</comment>
<dbReference type="EMBL" id="JAZGQO010000018">
    <property type="protein sequence ID" value="KAK6167146.1"/>
    <property type="molecule type" value="Genomic_DNA"/>
</dbReference>
<evidence type="ECO:0000313" key="10">
    <source>
        <dbReference type="Proteomes" id="UP001347796"/>
    </source>
</evidence>
<comment type="subcellular location">
    <subcellularLocation>
        <location evidence="1 7">Nucleus</location>
    </subcellularLocation>
</comment>
<evidence type="ECO:0000256" key="7">
    <source>
        <dbReference type="RuleBase" id="RU367025"/>
    </source>
</evidence>
<feature type="compositionally biased region" description="Basic residues" evidence="8">
    <location>
        <begin position="262"/>
        <end position="293"/>
    </location>
</feature>
<proteinExistence type="inferred from homology"/>
<dbReference type="PANTHER" id="PTHR23142">
    <property type="entry name" value="PRE-MRNA-SPLICING FACTOR 38A-RELATED"/>
    <property type="match status" value="1"/>
</dbReference>
<feature type="compositionally biased region" description="Basic and acidic residues" evidence="8">
    <location>
        <begin position="353"/>
        <end position="370"/>
    </location>
</feature>
<evidence type="ECO:0000256" key="3">
    <source>
        <dbReference type="ARBA" id="ARBA00022664"/>
    </source>
</evidence>
<evidence type="ECO:0000313" key="9">
    <source>
        <dbReference type="EMBL" id="KAK6167146.1"/>
    </source>
</evidence>
<keyword evidence="10" id="KW-1185">Reference proteome</keyword>
<feature type="compositionally biased region" description="Basic residues" evidence="8">
    <location>
        <begin position="321"/>
        <end position="352"/>
    </location>
</feature>
<evidence type="ECO:0000256" key="4">
    <source>
        <dbReference type="ARBA" id="ARBA00022728"/>
    </source>
</evidence>
<evidence type="ECO:0000256" key="2">
    <source>
        <dbReference type="ARBA" id="ARBA00006164"/>
    </source>
</evidence>
<sequence length="389" mass="45495">MPPNNTLAVWGNEKTMNLNNLILTNIQSSPYFKINLFNLKTYHEVIDEIYYKVQHLEPWEKGSRKTAGQTGMCGGVRGVGAGGIVSSAYCLLYKLYTLKLTRKQLVGLLTHTDSPYIRGLGFMYIRYTQPPADLWDWYEPYFDDDEEVDVKAGGGHVMLIGEMIRQWLVKLEWYATLFPRIPVPIQKDIDVKIKQRFSITPRAEQRQEPEHIPDNKLSFGEAERIAKRRSPDYGRKDGGHSRSPRCSPSRRRSPRPSPPRRSPPRRSPPRRSPPRRSPPRHHSPCYKHRKQSRHSPDHNGDDFMRELEREKRRQIREREKRGKRSRSHSSRDHKRSRSRDRKDRKHRSHSRDKKSLKSKHEDRDAGKHNLDNCGSSSHRSSKHRDGAHS</sequence>
<evidence type="ECO:0000256" key="5">
    <source>
        <dbReference type="ARBA" id="ARBA00023187"/>
    </source>
</evidence>
<reference evidence="9 10" key="1">
    <citation type="submission" date="2024-01" db="EMBL/GenBank/DDBJ databases">
        <title>The genome of the rayed Mediterranean limpet Patella caerulea (Linnaeus, 1758).</title>
        <authorList>
            <person name="Anh-Thu Weber A."/>
            <person name="Halstead-Nussloch G."/>
        </authorList>
    </citation>
    <scope>NUCLEOTIDE SEQUENCE [LARGE SCALE GENOMIC DNA]</scope>
    <source>
        <strain evidence="9">AATW-2023a</strain>
        <tissue evidence="9">Whole specimen</tissue>
    </source>
</reference>
<comment type="caution">
    <text evidence="9">The sequence shown here is derived from an EMBL/GenBank/DDBJ whole genome shotgun (WGS) entry which is preliminary data.</text>
</comment>
<evidence type="ECO:0000256" key="1">
    <source>
        <dbReference type="ARBA" id="ARBA00004123"/>
    </source>
</evidence>
<keyword evidence="4 7" id="KW-0747">Spliceosome</keyword>
<name>A0AAN8G3Z0_PATCE</name>
<dbReference type="GO" id="GO:0005681">
    <property type="term" value="C:spliceosomal complex"/>
    <property type="evidence" value="ECO:0007669"/>
    <property type="project" value="UniProtKB-KW"/>
</dbReference>